<keyword evidence="2" id="KW-0732">Signal</keyword>
<dbReference type="InterPro" id="IPR019734">
    <property type="entry name" value="TPR_rpt"/>
</dbReference>
<protein>
    <submittedName>
        <fullName evidence="3">Tetratricopeptide repeat protein</fullName>
    </submittedName>
</protein>
<dbReference type="Proteomes" id="UP000279600">
    <property type="component" value="Chromosome"/>
</dbReference>
<feature type="chain" id="PRO_5018971124" evidence="2">
    <location>
        <begin position="24"/>
        <end position="247"/>
    </location>
</feature>
<dbReference type="Pfam" id="PF14559">
    <property type="entry name" value="TPR_19"/>
    <property type="match status" value="1"/>
</dbReference>
<name>A0A3S9MUL9_9FLAO</name>
<accession>A0A3S9MUL9</accession>
<reference evidence="3 4" key="1">
    <citation type="submission" date="2018-12" db="EMBL/GenBank/DDBJ databases">
        <title>Complete genome of Nonlabens sp. MJ115.</title>
        <authorList>
            <person name="Choi H.S."/>
            <person name="Jung J."/>
        </authorList>
    </citation>
    <scope>NUCLEOTIDE SEQUENCE [LARGE SCALE GENOMIC DNA]</scope>
    <source>
        <strain evidence="3 4">MJ115</strain>
    </source>
</reference>
<dbReference type="OrthoDB" id="1416278at2"/>
<dbReference type="SMART" id="SM00028">
    <property type="entry name" value="TPR"/>
    <property type="match status" value="3"/>
</dbReference>
<dbReference type="AlphaFoldDB" id="A0A3S9MUL9"/>
<organism evidence="3 4">
    <name type="scientific">Nonlabens ponticola</name>
    <dbReference type="NCBI Taxonomy" id="2496866"/>
    <lineage>
        <taxon>Bacteria</taxon>
        <taxon>Pseudomonadati</taxon>
        <taxon>Bacteroidota</taxon>
        <taxon>Flavobacteriia</taxon>
        <taxon>Flavobacteriales</taxon>
        <taxon>Flavobacteriaceae</taxon>
        <taxon>Nonlabens</taxon>
    </lineage>
</organism>
<evidence type="ECO:0000256" key="1">
    <source>
        <dbReference type="PROSITE-ProRule" id="PRU00339"/>
    </source>
</evidence>
<evidence type="ECO:0000256" key="2">
    <source>
        <dbReference type="SAM" id="SignalP"/>
    </source>
</evidence>
<keyword evidence="1" id="KW-0802">TPR repeat</keyword>
<sequence>MKMLFLFTALIFCYSVSGQSAFAKAEQLSQQSNYKQAIPLYKEALQAAPKDAKILMATGKAYGELKQFEEASEVYKKLLAIDESIADYHFYYGGSLGLYAKNSSKLKALGMLDDVKFHLKKAAELDENHIETRWALVQMYCELPGIVGGSVAISREYAAELAKISPVDGYLATGWIEIYEENYKEAEVALKKAVEIGNSPTTYLKLAELYSKHMDRDDLAIKTLQKADSQSDDKRINVALKRLKSKN</sequence>
<proteinExistence type="predicted"/>
<evidence type="ECO:0000313" key="4">
    <source>
        <dbReference type="Proteomes" id="UP000279600"/>
    </source>
</evidence>
<dbReference type="RefSeq" id="WP_126444724.1">
    <property type="nucleotide sequence ID" value="NZ_CP034549.1"/>
</dbReference>
<dbReference type="PROSITE" id="PS50005">
    <property type="entry name" value="TPR"/>
    <property type="match status" value="2"/>
</dbReference>
<keyword evidence="4" id="KW-1185">Reference proteome</keyword>
<dbReference type="KEGG" id="noj:EJ995_00930"/>
<feature type="repeat" description="TPR" evidence="1">
    <location>
        <begin position="52"/>
        <end position="85"/>
    </location>
</feature>
<dbReference type="SUPFAM" id="SSF48452">
    <property type="entry name" value="TPR-like"/>
    <property type="match status" value="1"/>
</dbReference>
<dbReference type="PANTHER" id="PTHR12558:SF13">
    <property type="entry name" value="CELL DIVISION CYCLE PROTEIN 27 HOMOLOG"/>
    <property type="match status" value="1"/>
</dbReference>
<dbReference type="Gene3D" id="1.25.40.10">
    <property type="entry name" value="Tetratricopeptide repeat domain"/>
    <property type="match status" value="1"/>
</dbReference>
<feature type="signal peptide" evidence="2">
    <location>
        <begin position="1"/>
        <end position="23"/>
    </location>
</feature>
<gene>
    <name evidence="3" type="ORF">EJ995_00930</name>
</gene>
<dbReference type="InterPro" id="IPR011990">
    <property type="entry name" value="TPR-like_helical_dom_sf"/>
</dbReference>
<dbReference type="PANTHER" id="PTHR12558">
    <property type="entry name" value="CELL DIVISION CYCLE 16,23,27"/>
    <property type="match status" value="1"/>
</dbReference>
<evidence type="ECO:0000313" key="3">
    <source>
        <dbReference type="EMBL" id="AZQ42868.1"/>
    </source>
</evidence>
<feature type="repeat" description="TPR" evidence="1">
    <location>
        <begin position="18"/>
        <end position="51"/>
    </location>
</feature>
<dbReference type="EMBL" id="CP034549">
    <property type="protein sequence ID" value="AZQ42868.1"/>
    <property type="molecule type" value="Genomic_DNA"/>
</dbReference>